<dbReference type="EMBL" id="CP034457">
    <property type="protein sequence ID" value="QBM87378.1"/>
    <property type="molecule type" value="Genomic_DNA"/>
</dbReference>
<feature type="active site" evidence="3">
    <location>
        <position position="31"/>
    </location>
</feature>
<dbReference type="InterPro" id="IPR001461">
    <property type="entry name" value="Aspartic_peptidase_A1"/>
</dbReference>
<reference evidence="6" key="1">
    <citation type="submission" date="2019-03" db="EMBL/GenBank/DDBJ databases">
        <title>Snf2 controls pulcherriminic acid biosynthesis and connects pigmentation and antifungal activity of the yeast Metschnikowia pulcherrima.</title>
        <authorList>
            <person name="Gore-Lloyd D."/>
            <person name="Sumann I."/>
            <person name="Brachmann A.O."/>
            <person name="Schneeberger K."/>
            <person name="Ortiz-Merino R.A."/>
            <person name="Moreno-Beltran M."/>
            <person name="Schlaefli M."/>
            <person name="Kirner P."/>
            <person name="Santos Kron A."/>
            <person name="Wolfe K.H."/>
            <person name="Piel J."/>
            <person name="Ahrens C.H."/>
            <person name="Henk D."/>
            <person name="Freimoser F.M."/>
        </authorList>
    </citation>
    <scope>NUCLEOTIDE SEQUENCE [LARGE SCALE GENOMIC DNA]</scope>
    <source>
        <strain evidence="6">APC 1.2</strain>
    </source>
</reference>
<dbReference type="InterPro" id="IPR033121">
    <property type="entry name" value="PEPTIDASE_A1"/>
</dbReference>
<dbReference type="InterPro" id="IPR021109">
    <property type="entry name" value="Peptidase_aspartic_dom_sf"/>
</dbReference>
<sequence length="513" mass="55190">MITVPIVGDEYYAYDIVVTDADGKEISVLLDYMQPHLWLIDADKVLNCLVAYSYYSSYNYLNLPQTVTYNSAAYDLTECYIDGAYMPMTTTTEVNGTHTQTITRRAADPSTSAYNITYPYDSYGSGNFVNGNFLLDTISNGTVELGRVQYLLANDTNAYQGAFGVAGPSWSGGVLDTLKTAGRISGNGYSAYFFTEDRSMSKGGYLLLGSVDKALYTGDFYAFPSIPHEGWGDALGIYPIVQLDSVELKNVETSELATLYDSGSVGVIMDPTIIYLYLPREMIINLALQTNAYYNPDFDAWIVNCSAVNNIDAEINFNFGPLTIDVPLLAVVESTAWENLTFPDGQKACVFNILPLENLGYAAFGASFLQNLYLAMDNEGGKVGLANANTDFNTVSGTRTTSASNTTTVGHISSGSIPFATNALVSSDLTFTFGTYNFSVLYLDPGLLTNVVISSGHVYISHTTHALGLVSASAADARSTVGGAGSLNVSVKRGSPVLYVVLLLGGIMGVLFI</sequence>
<keyword evidence="6" id="KW-1185">Reference proteome</keyword>
<dbReference type="GO" id="GO:0009277">
    <property type="term" value="C:fungal-type cell wall"/>
    <property type="evidence" value="ECO:0007669"/>
    <property type="project" value="TreeGrafter"/>
</dbReference>
<evidence type="ECO:0000256" key="3">
    <source>
        <dbReference type="PIRSR" id="PIRSR601461-1"/>
    </source>
</evidence>
<dbReference type="AlphaFoldDB" id="A0A4P6XMY5"/>
<dbReference type="STRING" id="2163413.A0A4P6XMY5"/>
<name>A0A4P6XMY5_9ASCO</name>
<dbReference type="SUPFAM" id="SSF50630">
    <property type="entry name" value="Acid proteases"/>
    <property type="match status" value="1"/>
</dbReference>
<proteinExistence type="inferred from homology"/>
<dbReference type="PROSITE" id="PS51767">
    <property type="entry name" value="PEPTIDASE_A1"/>
    <property type="match status" value="1"/>
</dbReference>
<organism evidence="5 6">
    <name type="scientific">Metschnikowia aff. pulcherrima</name>
    <dbReference type="NCBI Taxonomy" id="2163413"/>
    <lineage>
        <taxon>Eukaryota</taxon>
        <taxon>Fungi</taxon>
        <taxon>Dikarya</taxon>
        <taxon>Ascomycota</taxon>
        <taxon>Saccharomycotina</taxon>
        <taxon>Pichiomycetes</taxon>
        <taxon>Metschnikowiaceae</taxon>
        <taxon>Metschnikowia</taxon>
    </lineage>
</organism>
<dbReference type="Proteomes" id="UP000292447">
    <property type="component" value="Chromosome II"/>
</dbReference>
<evidence type="ECO:0000259" key="4">
    <source>
        <dbReference type="PROSITE" id="PS51767"/>
    </source>
</evidence>
<keyword evidence="5" id="KW-0645">Protease</keyword>
<evidence type="ECO:0000313" key="6">
    <source>
        <dbReference type="Proteomes" id="UP000292447"/>
    </source>
</evidence>
<dbReference type="GO" id="GO:0004190">
    <property type="term" value="F:aspartic-type endopeptidase activity"/>
    <property type="evidence" value="ECO:0007669"/>
    <property type="project" value="InterPro"/>
</dbReference>
<keyword evidence="2" id="KW-1015">Disulfide bond</keyword>
<dbReference type="Pfam" id="PF00026">
    <property type="entry name" value="Asp"/>
    <property type="match status" value="1"/>
</dbReference>
<feature type="active site" evidence="3">
    <location>
        <position position="270"/>
    </location>
</feature>
<protein>
    <submittedName>
        <fullName evidence="5">Aspartyl protease</fullName>
    </submittedName>
</protein>
<dbReference type="GO" id="GO:0005576">
    <property type="term" value="C:extracellular region"/>
    <property type="evidence" value="ECO:0007669"/>
    <property type="project" value="TreeGrafter"/>
</dbReference>
<dbReference type="PANTHER" id="PTHR47965:SF105">
    <property type="entry name" value="ASPARTIC PROTEINASE YAPSIN-7"/>
    <property type="match status" value="1"/>
</dbReference>
<keyword evidence="5" id="KW-0378">Hydrolase</keyword>
<comment type="similarity">
    <text evidence="1">Belongs to the peptidase A1 family.</text>
</comment>
<feature type="domain" description="Peptidase A1" evidence="4">
    <location>
        <begin position="12"/>
        <end position="386"/>
    </location>
</feature>
<evidence type="ECO:0000256" key="1">
    <source>
        <dbReference type="ARBA" id="ARBA00007447"/>
    </source>
</evidence>
<gene>
    <name evidence="5" type="primary">MPUL0B05800</name>
    <name evidence="5" type="ORF">METSCH_B05800</name>
</gene>
<evidence type="ECO:0000256" key="2">
    <source>
        <dbReference type="ARBA" id="ARBA00023157"/>
    </source>
</evidence>
<dbReference type="GO" id="GO:0031505">
    <property type="term" value="P:fungal-type cell wall organization"/>
    <property type="evidence" value="ECO:0007669"/>
    <property type="project" value="TreeGrafter"/>
</dbReference>
<dbReference type="PANTHER" id="PTHR47965">
    <property type="entry name" value="ASPARTYL PROTEASE-RELATED"/>
    <property type="match status" value="1"/>
</dbReference>
<evidence type="ECO:0000313" key="5">
    <source>
        <dbReference type="EMBL" id="QBM87378.1"/>
    </source>
</evidence>
<accession>A0A4P6XMY5</accession>
<dbReference type="GO" id="GO:0006508">
    <property type="term" value="P:proteolysis"/>
    <property type="evidence" value="ECO:0007669"/>
    <property type="project" value="UniProtKB-KW"/>
</dbReference>
<dbReference type="Gene3D" id="2.40.70.10">
    <property type="entry name" value="Acid Proteases"/>
    <property type="match status" value="2"/>
</dbReference>